<keyword evidence="1" id="KW-0436">Ligase</keyword>
<dbReference type="SUPFAM" id="SSF56059">
    <property type="entry name" value="Glutathione synthetase ATP-binding domain-like"/>
    <property type="match status" value="1"/>
</dbReference>
<comment type="catalytic activity">
    <reaction evidence="5">
        <text>hydrogencarbonate + NH4(+) + 2 ATP = carbamoyl phosphate + 2 ADP + phosphate + 2 H(+)</text>
        <dbReference type="Rhea" id="RHEA:18029"/>
        <dbReference type="ChEBI" id="CHEBI:15378"/>
        <dbReference type="ChEBI" id="CHEBI:17544"/>
        <dbReference type="ChEBI" id="CHEBI:28938"/>
        <dbReference type="ChEBI" id="CHEBI:30616"/>
        <dbReference type="ChEBI" id="CHEBI:43474"/>
        <dbReference type="ChEBI" id="CHEBI:58228"/>
        <dbReference type="ChEBI" id="CHEBI:456216"/>
        <dbReference type="EC" id="6.3.4.16"/>
    </reaction>
</comment>
<dbReference type="Gene3D" id="3.40.50.880">
    <property type="match status" value="1"/>
</dbReference>
<keyword evidence="2 6" id="KW-0547">Nucleotide-binding</keyword>
<dbReference type="InterPro" id="IPR017926">
    <property type="entry name" value="GATASE"/>
</dbReference>
<dbReference type="SUPFAM" id="SSF52317">
    <property type="entry name" value="Class I glutamine amidotransferase-like"/>
    <property type="match status" value="1"/>
</dbReference>
<dbReference type="PROSITE" id="PS50975">
    <property type="entry name" value="ATP_GRASP"/>
    <property type="match status" value="1"/>
</dbReference>
<dbReference type="OrthoDB" id="434at2759"/>
<protein>
    <recommendedName>
        <fullName evidence="4">carbamoyl-phosphate synthase (ammonia)</fullName>
        <ecNumber evidence="4">6.3.4.16</ecNumber>
    </recommendedName>
</protein>
<dbReference type="GO" id="GO:0004088">
    <property type="term" value="F:carbamoyl-phosphate synthase (glutamine-hydrolyzing) activity"/>
    <property type="evidence" value="ECO:0007669"/>
    <property type="project" value="InterPro"/>
</dbReference>
<dbReference type="InterPro" id="IPR002474">
    <property type="entry name" value="CarbamoylP_synth_ssu_N"/>
</dbReference>
<dbReference type="PRINTS" id="PR00096">
    <property type="entry name" value="GATASE"/>
</dbReference>
<evidence type="ECO:0000256" key="5">
    <source>
        <dbReference type="ARBA" id="ARBA00047359"/>
    </source>
</evidence>
<accession>A0A401SSN1</accession>
<dbReference type="PANTHER" id="PTHR11405:SF53">
    <property type="entry name" value="CARBAMOYL-PHOSPHATE SYNTHASE [AMMONIA], MITOCHONDRIAL"/>
    <property type="match status" value="1"/>
</dbReference>
<dbReference type="Gene3D" id="3.40.50.20">
    <property type="match status" value="1"/>
</dbReference>
<evidence type="ECO:0000256" key="4">
    <source>
        <dbReference type="ARBA" id="ARBA00044063"/>
    </source>
</evidence>
<gene>
    <name evidence="8" type="ORF">chiPu_0011841</name>
</gene>
<proteinExistence type="predicted"/>
<sequence length="594" mass="64667">MVKILRACNLLKSLRQGVAVCSRTQGPRWSLGRSGVRVFSSKAQTAHVILDDGTKMKGVSFGYPHSTAGEVVFNTGLVGYPETLTDPSYRGQILALTSPMAGNYGVPDTKELDELGLTKYVESEFIQVSGLLVQDYSHDYSHWNSVKSLGEWLCEEKIPALYGIDTRMLTKIVRDKGTILGKIEFEDDPVEFVDPNLRNLMAEISTKEIKVYGKGNPIKIVAVDCGIKHNIIRLLVKRGVELHLVPWNYDFSNMEYDGLFLSNGPGDPTLAKQLIANVHKVIKSNRPEPVFGICMGNQLTALAAGANCYKLPMGNRGQNQPVMNVMNGQAFITAQNHGYAIDSSTLPEGWKAMFVNANDGTNEFLFDAFISLIKKGKGTSIASVMPAVPPPPKRLKVSKVLVLGSGGLSIGQAGEFDYSGSQAVKALKEENIKTVLMNPNIASVQTNEVGTKQADTVYFLPVTPEFVTDIIKTEQPDGILLSMGGQTALNCGVELYKQGVLEKYGVQVLGTPVSSIMATEDRQLFADKLLEINEKIAPSFAVESLKDAYKAAEKIGYPVMVRSAYALGGLGSGLCNDKEKLTEIAGKVHLNYER</sequence>
<dbReference type="GO" id="GO:0006526">
    <property type="term" value="P:L-arginine biosynthetic process"/>
    <property type="evidence" value="ECO:0007669"/>
    <property type="project" value="TreeGrafter"/>
</dbReference>
<dbReference type="FunFam" id="3.50.30.20:FF:000002">
    <property type="entry name" value="Carbamoyl-phosphate synthase 1, mitochondrial"/>
    <property type="match status" value="1"/>
</dbReference>
<dbReference type="SMART" id="SM01097">
    <property type="entry name" value="CPSase_sm_chain"/>
    <property type="match status" value="1"/>
</dbReference>
<dbReference type="InterPro" id="IPR016185">
    <property type="entry name" value="PreATP-grasp_dom_sf"/>
</dbReference>
<dbReference type="FunFam" id="3.40.50.20:FF:000012">
    <property type="entry name" value="Carbamoyl-phosphate synthase 1, mitochondrial"/>
    <property type="match status" value="1"/>
</dbReference>
<evidence type="ECO:0000259" key="7">
    <source>
        <dbReference type="PROSITE" id="PS50975"/>
    </source>
</evidence>
<dbReference type="PRINTS" id="PR00098">
    <property type="entry name" value="CPSASE"/>
</dbReference>
<dbReference type="EMBL" id="BEZZ01000511">
    <property type="protein sequence ID" value="GCC33372.1"/>
    <property type="molecule type" value="Genomic_DNA"/>
</dbReference>
<feature type="domain" description="ATP-grasp" evidence="7">
    <location>
        <begin position="526"/>
        <end position="571"/>
    </location>
</feature>
<dbReference type="GO" id="GO:0004087">
    <property type="term" value="F:carbamoyl-phosphate synthase (ammonia) activity"/>
    <property type="evidence" value="ECO:0007669"/>
    <property type="project" value="UniProtKB-EC"/>
</dbReference>
<evidence type="ECO:0000313" key="9">
    <source>
        <dbReference type="Proteomes" id="UP000287033"/>
    </source>
</evidence>
<dbReference type="InterPro" id="IPR011761">
    <property type="entry name" value="ATP-grasp"/>
</dbReference>
<dbReference type="Pfam" id="PF00117">
    <property type="entry name" value="GATase"/>
    <property type="match status" value="1"/>
</dbReference>
<dbReference type="Pfam" id="PF02786">
    <property type="entry name" value="CPSase_L_D2"/>
    <property type="match status" value="1"/>
</dbReference>
<dbReference type="PRINTS" id="PR00099">
    <property type="entry name" value="CPSGATASE"/>
</dbReference>
<dbReference type="InterPro" id="IPR058047">
    <property type="entry name" value="CPSase_preATP-grasp"/>
</dbReference>
<dbReference type="InterPro" id="IPR036480">
    <property type="entry name" value="CarbP_synth_ssu_N_sf"/>
</dbReference>
<dbReference type="Gene3D" id="3.30.470.20">
    <property type="entry name" value="ATP-grasp fold, B domain"/>
    <property type="match status" value="1"/>
</dbReference>
<dbReference type="InterPro" id="IPR005479">
    <property type="entry name" value="CPAse_ATP-bd"/>
</dbReference>
<dbReference type="SUPFAM" id="SSF52021">
    <property type="entry name" value="Carbamoyl phosphate synthetase, small subunit N-terminal domain"/>
    <property type="match status" value="1"/>
</dbReference>
<dbReference type="InterPro" id="IPR029062">
    <property type="entry name" value="Class_I_gatase-like"/>
</dbReference>
<organism evidence="8 9">
    <name type="scientific">Chiloscyllium punctatum</name>
    <name type="common">Brownbanded bambooshark</name>
    <name type="synonym">Hemiscyllium punctatum</name>
    <dbReference type="NCBI Taxonomy" id="137246"/>
    <lineage>
        <taxon>Eukaryota</taxon>
        <taxon>Metazoa</taxon>
        <taxon>Chordata</taxon>
        <taxon>Craniata</taxon>
        <taxon>Vertebrata</taxon>
        <taxon>Chondrichthyes</taxon>
        <taxon>Elasmobranchii</taxon>
        <taxon>Galeomorphii</taxon>
        <taxon>Galeoidea</taxon>
        <taxon>Orectolobiformes</taxon>
        <taxon>Hemiscylliidae</taxon>
        <taxon>Chiloscyllium</taxon>
    </lineage>
</organism>
<comment type="caution">
    <text evidence="8">The sequence shown here is derived from an EMBL/GenBank/DDBJ whole genome shotgun (WGS) entry which is preliminary data.</text>
</comment>
<dbReference type="EC" id="6.3.4.16" evidence="4"/>
<dbReference type="GO" id="GO:0006207">
    <property type="term" value="P:'de novo' pyrimidine nucleobase biosynthetic process"/>
    <property type="evidence" value="ECO:0007669"/>
    <property type="project" value="InterPro"/>
</dbReference>
<name>A0A401SSN1_CHIPU</name>
<dbReference type="Proteomes" id="UP000287033">
    <property type="component" value="Unassembled WGS sequence"/>
</dbReference>
<dbReference type="PROSITE" id="PS51273">
    <property type="entry name" value="GATASE_TYPE_1"/>
    <property type="match status" value="1"/>
</dbReference>
<dbReference type="GO" id="GO:0005524">
    <property type="term" value="F:ATP binding"/>
    <property type="evidence" value="ECO:0007669"/>
    <property type="project" value="UniProtKB-UniRule"/>
</dbReference>
<evidence type="ECO:0000256" key="2">
    <source>
        <dbReference type="ARBA" id="ARBA00022741"/>
    </source>
</evidence>
<dbReference type="InterPro" id="IPR005483">
    <property type="entry name" value="CPSase_dom"/>
</dbReference>
<evidence type="ECO:0000256" key="1">
    <source>
        <dbReference type="ARBA" id="ARBA00022598"/>
    </source>
</evidence>
<dbReference type="GO" id="GO:0046872">
    <property type="term" value="F:metal ion binding"/>
    <property type="evidence" value="ECO:0007669"/>
    <property type="project" value="InterPro"/>
</dbReference>
<dbReference type="SUPFAM" id="SSF52440">
    <property type="entry name" value="PreATP-grasp domain"/>
    <property type="match status" value="1"/>
</dbReference>
<reference evidence="8 9" key="1">
    <citation type="journal article" date="2018" name="Nat. Ecol. Evol.">
        <title>Shark genomes provide insights into elasmobranch evolution and the origin of vertebrates.</title>
        <authorList>
            <person name="Hara Y"/>
            <person name="Yamaguchi K"/>
            <person name="Onimaru K"/>
            <person name="Kadota M"/>
            <person name="Koyanagi M"/>
            <person name="Keeley SD"/>
            <person name="Tatsumi K"/>
            <person name="Tanaka K"/>
            <person name="Motone F"/>
            <person name="Kageyama Y"/>
            <person name="Nozu R"/>
            <person name="Adachi N"/>
            <person name="Nishimura O"/>
            <person name="Nakagawa R"/>
            <person name="Tanegashima C"/>
            <person name="Kiyatake I"/>
            <person name="Matsumoto R"/>
            <person name="Murakumo K"/>
            <person name="Nishida K"/>
            <person name="Terakita A"/>
            <person name="Kuratani S"/>
            <person name="Sato K"/>
            <person name="Hyodo S Kuraku.S."/>
        </authorList>
    </citation>
    <scope>NUCLEOTIDE SEQUENCE [LARGE SCALE GENOMIC DNA]</scope>
</reference>
<dbReference type="PROSITE" id="PS00866">
    <property type="entry name" value="CPSASE_1"/>
    <property type="match status" value="1"/>
</dbReference>
<evidence type="ECO:0000256" key="3">
    <source>
        <dbReference type="ARBA" id="ARBA00022840"/>
    </source>
</evidence>
<dbReference type="NCBIfam" id="NF009475">
    <property type="entry name" value="PRK12838.1"/>
    <property type="match status" value="1"/>
</dbReference>
<dbReference type="Pfam" id="PF00988">
    <property type="entry name" value="CPSase_sm_chain"/>
    <property type="match status" value="1"/>
</dbReference>
<dbReference type="STRING" id="137246.A0A401SSN1"/>
<keyword evidence="9" id="KW-1185">Reference proteome</keyword>
<dbReference type="CDD" id="cd01744">
    <property type="entry name" value="GATase1_CPSase"/>
    <property type="match status" value="1"/>
</dbReference>
<dbReference type="GO" id="GO:0005951">
    <property type="term" value="C:carbamoyl-phosphate synthase complex"/>
    <property type="evidence" value="ECO:0007669"/>
    <property type="project" value="TreeGrafter"/>
</dbReference>
<evidence type="ECO:0000313" key="8">
    <source>
        <dbReference type="EMBL" id="GCC33372.1"/>
    </source>
</evidence>
<dbReference type="AlphaFoldDB" id="A0A401SSN1"/>
<dbReference type="Gene3D" id="3.50.30.20">
    <property type="entry name" value="Carbamoyl-phosphate synthase small subunit, N-terminal domain"/>
    <property type="match status" value="1"/>
</dbReference>
<dbReference type="NCBIfam" id="TIGR01368">
    <property type="entry name" value="CPSaseIIsmall"/>
    <property type="match status" value="1"/>
</dbReference>
<dbReference type="InterPro" id="IPR006274">
    <property type="entry name" value="CarbamoylP_synth_ssu"/>
</dbReference>
<dbReference type="PANTHER" id="PTHR11405">
    <property type="entry name" value="CARBAMOYLTRANSFERASE FAMILY MEMBER"/>
    <property type="match status" value="1"/>
</dbReference>
<keyword evidence="3 6" id="KW-0067">ATP-binding</keyword>
<dbReference type="Pfam" id="PF25596">
    <property type="entry name" value="CPSase_L_D1"/>
    <property type="match status" value="1"/>
</dbReference>
<evidence type="ECO:0000256" key="6">
    <source>
        <dbReference type="PROSITE-ProRule" id="PRU00409"/>
    </source>
</evidence>
<dbReference type="GO" id="GO:0006541">
    <property type="term" value="P:glutamine metabolic process"/>
    <property type="evidence" value="ECO:0007669"/>
    <property type="project" value="InterPro"/>
</dbReference>
<dbReference type="InterPro" id="IPR035686">
    <property type="entry name" value="CPSase_GATase1"/>
</dbReference>